<name>A0ABR6WVF3_9FIRM</name>
<evidence type="ECO:0000259" key="4">
    <source>
        <dbReference type="PROSITE" id="PS50949"/>
    </source>
</evidence>
<evidence type="ECO:0000256" key="2">
    <source>
        <dbReference type="ARBA" id="ARBA00023125"/>
    </source>
</evidence>
<dbReference type="PANTHER" id="PTHR38445">
    <property type="entry name" value="HTH-TYPE TRANSCRIPTIONAL REPRESSOR YTRA"/>
    <property type="match status" value="1"/>
</dbReference>
<evidence type="ECO:0000313" key="5">
    <source>
        <dbReference type="EMBL" id="MBC3804403.1"/>
    </source>
</evidence>
<dbReference type="SUPFAM" id="SSF46785">
    <property type="entry name" value="Winged helix' DNA-binding domain"/>
    <property type="match status" value="1"/>
</dbReference>
<dbReference type="InterPro" id="IPR036388">
    <property type="entry name" value="WH-like_DNA-bd_sf"/>
</dbReference>
<keyword evidence="6" id="KW-1185">Reference proteome</keyword>
<dbReference type="SMART" id="SM00345">
    <property type="entry name" value="HTH_GNTR"/>
    <property type="match status" value="1"/>
</dbReference>
<dbReference type="EMBL" id="WJBC01000010">
    <property type="protein sequence ID" value="MBC3804403.1"/>
    <property type="molecule type" value="Genomic_DNA"/>
</dbReference>
<reference evidence="5 6" key="1">
    <citation type="journal article" date="2020" name="mSystems">
        <title>Defining Genomic and Predicted Metabolic Features of the Acetobacterium Genus.</title>
        <authorList>
            <person name="Ross D.E."/>
            <person name="Marshall C.W."/>
            <person name="Gulliver D."/>
            <person name="May H.D."/>
            <person name="Norman R.S."/>
        </authorList>
    </citation>
    <scope>NUCLEOTIDE SEQUENCE [LARGE SCALE GENOMIC DNA]</scope>
    <source>
        <strain evidence="5 6">DSM 8238</strain>
    </source>
</reference>
<dbReference type="RefSeq" id="WP_186842292.1">
    <property type="nucleotide sequence ID" value="NZ_WJBC01000010.1"/>
</dbReference>
<feature type="domain" description="HTH gntR-type" evidence="4">
    <location>
        <begin position="9"/>
        <end position="77"/>
    </location>
</feature>
<evidence type="ECO:0000256" key="3">
    <source>
        <dbReference type="ARBA" id="ARBA00023163"/>
    </source>
</evidence>
<dbReference type="CDD" id="cd07377">
    <property type="entry name" value="WHTH_GntR"/>
    <property type="match status" value="1"/>
</dbReference>
<evidence type="ECO:0000256" key="1">
    <source>
        <dbReference type="ARBA" id="ARBA00023015"/>
    </source>
</evidence>
<organism evidence="5 6">
    <name type="scientific">Acetobacterium fimetarium</name>
    <dbReference type="NCBI Taxonomy" id="52691"/>
    <lineage>
        <taxon>Bacteria</taxon>
        <taxon>Bacillati</taxon>
        <taxon>Bacillota</taxon>
        <taxon>Clostridia</taxon>
        <taxon>Eubacteriales</taxon>
        <taxon>Eubacteriaceae</taxon>
        <taxon>Acetobacterium</taxon>
    </lineage>
</organism>
<keyword evidence="2" id="KW-0238">DNA-binding</keyword>
<proteinExistence type="predicted"/>
<dbReference type="Gene3D" id="1.10.10.10">
    <property type="entry name" value="Winged helix-like DNA-binding domain superfamily/Winged helix DNA-binding domain"/>
    <property type="match status" value="1"/>
</dbReference>
<dbReference type="InterPro" id="IPR000524">
    <property type="entry name" value="Tscrpt_reg_HTH_GntR"/>
</dbReference>
<sequence length="122" mass="13949">MQISFEDEKPIFIQIAEGIEDAILTGAYVEEGQIPSITEFSVNFKINPATALKGINLLVEEGIIFKKRGVGMFVQKGAVEQLKNKRKEQFFDHYVKNLIEEAKKLRISSQEILRMVERGFDE</sequence>
<keyword evidence="3" id="KW-0804">Transcription</keyword>
<protein>
    <submittedName>
        <fullName evidence="5">GntR family transcriptional regulator</fullName>
    </submittedName>
</protein>
<dbReference type="InterPro" id="IPR036390">
    <property type="entry name" value="WH_DNA-bd_sf"/>
</dbReference>
<accession>A0ABR6WVF3</accession>
<keyword evidence="1" id="KW-0805">Transcription regulation</keyword>
<comment type="caution">
    <text evidence="5">The sequence shown here is derived from an EMBL/GenBank/DDBJ whole genome shotgun (WGS) entry which is preliminary data.</text>
</comment>
<gene>
    <name evidence="5" type="ORF">GH808_08155</name>
</gene>
<dbReference type="PROSITE" id="PS50949">
    <property type="entry name" value="HTH_GNTR"/>
    <property type="match status" value="1"/>
</dbReference>
<dbReference type="PANTHER" id="PTHR38445:SF10">
    <property type="entry name" value="GNTR-FAMILY TRANSCRIPTIONAL REGULATOR"/>
    <property type="match status" value="1"/>
</dbReference>
<evidence type="ECO:0000313" key="6">
    <source>
        <dbReference type="Proteomes" id="UP000603234"/>
    </source>
</evidence>
<dbReference type="Pfam" id="PF00392">
    <property type="entry name" value="GntR"/>
    <property type="match status" value="1"/>
</dbReference>
<dbReference type="Proteomes" id="UP000603234">
    <property type="component" value="Unassembled WGS sequence"/>
</dbReference>